<dbReference type="InterPro" id="IPR036047">
    <property type="entry name" value="F-box-like_dom_sf"/>
</dbReference>
<dbReference type="SUPFAM" id="SSF52047">
    <property type="entry name" value="RNI-like"/>
    <property type="match status" value="1"/>
</dbReference>
<feature type="domain" description="F-box" evidence="2">
    <location>
        <begin position="143"/>
        <end position="189"/>
    </location>
</feature>
<dbReference type="Gene3D" id="1.20.1280.50">
    <property type="match status" value="1"/>
</dbReference>
<dbReference type="PANTHER" id="PTHR38926:SF72">
    <property type="entry name" value="IM:7136021-RELATED"/>
    <property type="match status" value="1"/>
</dbReference>
<dbReference type="SUPFAM" id="SSF48452">
    <property type="entry name" value="TPR-like"/>
    <property type="match status" value="1"/>
</dbReference>
<evidence type="ECO:0000313" key="3">
    <source>
        <dbReference type="EMBL" id="KAI9268980.1"/>
    </source>
</evidence>
<dbReference type="Proteomes" id="UP001209540">
    <property type="component" value="Unassembled WGS sequence"/>
</dbReference>
<dbReference type="Gene3D" id="1.25.40.10">
    <property type="entry name" value="Tetratricopeptide repeat domain"/>
    <property type="match status" value="1"/>
</dbReference>
<feature type="compositionally biased region" description="Basic and acidic residues" evidence="1">
    <location>
        <begin position="8"/>
        <end position="20"/>
    </location>
</feature>
<dbReference type="SUPFAM" id="SSF81383">
    <property type="entry name" value="F-box domain"/>
    <property type="match status" value="1"/>
</dbReference>
<dbReference type="Pfam" id="PF12937">
    <property type="entry name" value="F-box-like"/>
    <property type="match status" value="1"/>
</dbReference>
<keyword evidence="4" id="KW-1185">Reference proteome</keyword>
<dbReference type="Gene3D" id="3.80.10.10">
    <property type="entry name" value="Ribonuclease Inhibitor"/>
    <property type="match status" value="1"/>
</dbReference>
<dbReference type="EMBL" id="JAIXMP010000008">
    <property type="protein sequence ID" value="KAI9268980.1"/>
    <property type="molecule type" value="Genomic_DNA"/>
</dbReference>
<comment type="caution">
    <text evidence="3">The sequence shown here is derived from an EMBL/GenBank/DDBJ whole genome shotgun (WGS) entry which is preliminary data.</text>
</comment>
<sequence length="653" mass="74265">MTATKCRSTPEHDLTPPQKRIDVTTSGWDYSEATRKIKDAFDNGQNIQIVLLLQLRSMTYARERRYKEKIEDATAIMTYAPHDTTGYLCAARRYVYLGYQQRAITVLNKGLDLVPQTHPQYDTLLQEKEQAQERLDRRVDFLARLPYDISLHLIEQYIQGETVIQCARVSSSWRTLVLNHPILWSHIHINDYCLKLLPSITHHLEAFTGSTWNQSLMIRCFELFQTNSFPKLRTLDIRYYPESQEHYNLLCSALTNLLGTLKSLKISTGTLDMVTPNMSLLLTLCRNLTSLRLESNGGNCVFAPYTVPFTTNLTKIELVTLAEKICGTELQKLFQSSPNLRWVSIQRCANSDFYDLVQKYCPNVEVLIGGHIRKTTFESDKWLTDITPNNELQVVSVGTHAIGTGLISFLEKNRIRLRALSLNQNDATITSLSNADMRHLSMIDFSNLAHFHLFGVPLRSLRVMANLESLILNGIFDKLPSELFKTLQEMPKLSELEILDCTYDIPDLHQLILAFAQNTPESSLGRLLTLVLECDTLDSNTLEICGQIQSLTNLYLGCYEQSETNLEKFVKNISQLPQLEKLHLYMFHLTPAELHLIAANTFLRKVVLSSIGGITQEDVDAAFPSYVDTNFTPSYSDSEYDISSEDTSSDDGV</sequence>
<dbReference type="InterPro" id="IPR001810">
    <property type="entry name" value="F-box_dom"/>
</dbReference>
<accession>A0AAD5KF26</accession>
<proteinExistence type="predicted"/>
<dbReference type="PANTHER" id="PTHR38926">
    <property type="entry name" value="F-BOX DOMAIN CONTAINING PROTEIN, EXPRESSED"/>
    <property type="match status" value="1"/>
</dbReference>
<evidence type="ECO:0000313" key="4">
    <source>
        <dbReference type="Proteomes" id="UP001209540"/>
    </source>
</evidence>
<reference evidence="3" key="1">
    <citation type="journal article" date="2022" name="IScience">
        <title>Evolution of zygomycete secretomes and the origins of terrestrial fungal ecologies.</title>
        <authorList>
            <person name="Chang Y."/>
            <person name="Wang Y."/>
            <person name="Mondo S."/>
            <person name="Ahrendt S."/>
            <person name="Andreopoulos W."/>
            <person name="Barry K."/>
            <person name="Beard J."/>
            <person name="Benny G.L."/>
            <person name="Blankenship S."/>
            <person name="Bonito G."/>
            <person name="Cuomo C."/>
            <person name="Desiro A."/>
            <person name="Gervers K.A."/>
            <person name="Hundley H."/>
            <person name="Kuo A."/>
            <person name="LaButti K."/>
            <person name="Lang B.F."/>
            <person name="Lipzen A."/>
            <person name="O'Donnell K."/>
            <person name="Pangilinan J."/>
            <person name="Reynolds N."/>
            <person name="Sandor L."/>
            <person name="Smith M.E."/>
            <person name="Tsang A."/>
            <person name="Grigoriev I.V."/>
            <person name="Stajich J.E."/>
            <person name="Spatafora J.W."/>
        </authorList>
    </citation>
    <scope>NUCLEOTIDE SEQUENCE</scope>
    <source>
        <strain evidence="3">RSA 2281</strain>
    </source>
</reference>
<dbReference type="InterPro" id="IPR011990">
    <property type="entry name" value="TPR-like_helical_dom_sf"/>
</dbReference>
<feature type="region of interest" description="Disordered" evidence="1">
    <location>
        <begin position="1"/>
        <end position="20"/>
    </location>
</feature>
<dbReference type="AlphaFoldDB" id="A0AAD5KF26"/>
<evidence type="ECO:0000259" key="2">
    <source>
        <dbReference type="Pfam" id="PF12937"/>
    </source>
</evidence>
<organism evidence="3 4">
    <name type="scientific">Phascolomyces articulosus</name>
    <dbReference type="NCBI Taxonomy" id="60185"/>
    <lineage>
        <taxon>Eukaryota</taxon>
        <taxon>Fungi</taxon>
        <taxon>Fungi incertae sedis</taxon>
        <taxon>Mucoromycota</taxon>
        <taxon>Mucoromycotina</taxon>
        <taxon>Mucoromycetes</taxon>
        <taxon>Mucorales</taxon>
        <taxon>Lichtheimiaceae</taxon>
        <taxon>Phascolomyces</taxon>
    </lineage>
</organism>
<protein>
    <recommendedName>
        <fullName evidence="2">F-box domain-containing protein</fullName>
    </recommendedName>
</protein>
<gene>
    <name evidence="3" type="ORF">BDA99DRAFT_570199</name>
</gene>
<reference evidence="3" key="2">
    <citation type="submission" date="2023-02" db="EMBL/GenBank/DDBJ databases">
        <authorList>
            <consortium name="DOE Joint Genome Institute"/>
            <person name="Mondo S.J."/>
            <person name="Chang Y."/>
            <person name="Wang Y."/>
            <person name="Ahrendt S."/>
            <person name="Andreopoulos W."/>
            <person name="Barry K."/>
            <person name="Beard J."/>
            <person name="Benny G.L."/>
            <person name="Blankenship S."/>
            <person name="Bonito G."/>
            <person name="Cuomo C."/>
            <person name="Desiro A."/>
            <person name="Gervers K.A."/>
            <person name="Hundley H."/>
            <person name="Kuo A."/>
            <person name="LaButti K."/>
            <person name="Lang B.F."/>
            <person name="Lipzen A."/>
            <person name="O'Donnell K."/>
            <person name="Pangilinan J."/>
            <person name="Reynolds N."/>
            <person name="Sandor L."/>
            <person name="Smith M.W."/>
            <person name="Tsang A."/>
            <person name="Grigoriev I.V."/>
            <person name="Stajich J.E."/>
            <person name="Spatafora J.W."/>
        </authorList>
    </citation>
    <scope>NUCLEOTIDE SEQUENCE</scope>
    <source>
        <strain evidence="3">RSA 2281</strain>
    </source>
</reference>
<evidence type="ECO:0000256" key="1">
    <source>
        <dbReference type="SAM" id="MobiDB-lite"/>
    </source>
</evidence>
<dbReference type="InterPro" id="IPR032675">
    <property type="entry name" value="LRR_dom_sf"/>
</dbReference>
<name>A0AAD5KF26_9FUNG</name>